<comment type="caution">
    <text evidence="1">The sequence shown here is derived from an EMBL/GenBank/DDBJ whole genome shotgun (WGS) entry which is preliminary data.</text>
</comment>
<protein>
    <submittedName>
        <fullName evidence="1">Uncharacterized protein</fullName>
    </submittedName>
</protein>
<reference evidence="1" key="1">
    <citation type="submission" date="2023-04" db="EMBL/GenBank/DDBJ databases">
        <title>Draft Genome sequencing of Naganishia species isolated from polar environments using Oxford Nanopore Technology.</title>
        <authorList>
            <person name="Leo P."/>
            <person name="Venkateswaran K."/>
        </authorList>
    </citation>
    <scope>NUCLEOTIDE SEQUENCE</scope>
    <source>
        <strain evidence="1">DBVPG 5303</strain>
    </source>
</reference>
<proteinExistence type="predicted"/>
<organism evidence="1 2">
    <name type="scientific">Naganishia onofrii</name>
    <dbReference type="NCBI Taxonomy" id="1851511"/>
    <lineage>
        <taxon>Eukaryota</taxon>
        <taxon>Fungi</taxon>
        <taxon>Dikarya</taxon>
        <taxon>Basidiomycota</taxon>
        <taxon>Agaricomycotina</taxon>
        <taxon>Tremellomycetes</taxon>
        <taxon>Filobasidiales</taxon>
        <taxon>Filobasidiaceae</taxon>
        <taxon>Naganishia</taxon>
    </lineage>
</organism>
<dbReference type="Proteomes" id="UP001234202">
    <property type="component" value="Unassembled WGS sequence"/>
</dbReference>
<name>A0ACC2X8N0_9TREE</name>
<sequence length="461" mass="49189">MLASTLSSVLVALSACSLASASPLNHLEARNNTGSASSRKTCVVPSQYAASNGTVDDSPAIVKALTDCANGGLVQFPMGTDYFVKNPVVAVNLSGIRIEQFGNLHLPKDIAYVQNIVNSTEQTWAAAITWFILNGNNIEWVGTKNATSGWIESYGQAWWDANNSTGLLARPHLFQMNAKNVTITDYKARKPIAWNMRISGDNYTIKDTFLDASTTGGFPFNTDGFDVAATNVLIDGFTVFNGDDVVAIQSGAKNVTVRNGMASGPGCHGLSIGSLGQNQGLFNTVSNITFTDITMVNALYGARFKSWIGGQGLAENVTWANIKMSNVSYPLYVTSSYTNQGSAQTQIQAGAVNGRPNNSTVLTKNFRWENISGTVNSNTPGDGSCVTDPCWYEQGLPTLDGSQAIVITCGSDTACQNYQFKNVQLLPFNSKPATTICLNATAALNPKLGFECTNGTYLPAY</sequence>
<evidence type="ECO:0000313" key="1">
    <source>
        <dbReference type="EMBL" id="KAJ9120400.1"/>
    </source>
</evidence>
<gene>
    <name evidence="1" type="ORF">QFC24_005357</name>
</gene>
<dbReference type="EMBL" id="JASBWV010000021">
    <property type="protein sequence ID" value="KAJ9120400.1"/>
    <property type="molecule type" value="Genomic_DNA"/>
</dbReference>
<keyword evidence="2" id="KW-1185">Reference proteome</keyword>
<evidence type="ECO:0000313" key="2">
    <source>
        <dbReference type="Proteomes" id="UP001234202"/>
    </source>
</evidence>
<accession>A0ACC2X8N0</accession>